<sequence>MVSLLVHAFLPHHTNNHRARALHIDAFLVYIFAFLMFQIVTWVGTMRIPDVLGYATDIRLEQLLSFTNEKRREAGLSSLVLNGQLSQAAAGKAADMFAKNYWAHTSPDGKLPWDFIVGAGYKYTVAGENLAKNFNDSRGVVDAWMASTSHKENLLKPSYKDIGFAIVNGMLNGEETTLVVQMFGASAGAPVAAAPVRQPLVREVIAQEPTTEPVAITKVAFSTNEPAGSSAFGPIVLAQFGQVVQNPWINLGALNKWISFIFIGFLIGLLSLDMWFVHQRRIVRVSGRSHAHILFFTALLILVGISLPGSIL</sequence>
<organism evidence="3 4">
    <name type="scientific">Candidatus Curtissbacteria bacterium GW2011_GWA1_41_11</name>
    <dbReference type="NCBI Taxonomy" id="1618409"/>
    <lineage>
        <taxon>Bacteria</taxon>
        <taxon>Candidatus Curtissiibacteriota</taxon>
    </lineage>
</organism>
<protein>
    <recommendedName>
        <fullName evidence="2">SCP domain-containing protein</fullName>
    </recommendedName>
</protein>
<dbReference type="SUPFAM" id="SSF55797">
    <property type="entry name" value="PR-1-like"/>
    <property type="match status" value="1"/>
</dbReference>
<dbReference type="Gene3D" id="3.40.33.10">
    <property type="entry name" value="CAP"/>
    <property type="match status" value="1"/>
</dbReference>
<reference evidence="3 4" key="1">
    <citation type="journal article" date="2015" name="Nature">
        <title>rRNA introns, odd ribosomes, and small enigmatic genomes across a large radiation of phyla.</title>
        <authorList>
            <person name="Brown C.T."/>
            <person name="Hug L.A."/>
            <person name="Thomas B.C."/>
            <person name="Sharon I."/>
            <person name="Castelle C.J."/>
            <person name="Singh A."/>
            <person name="Wilkins M.J."/>
            <person name="Williams K.H."/>
            <person name="Banfield J.F."/>
        </authorList>
    </citation>
    <scope>NUCLEOTIDE SEQUENCE [LARGE SCALE GENOMIC DNA]</scope>
</reference>
<comment type="caution">
    <text evidence="3">The sequence shown here is derived from an EMBL/GenBank/DDBJ whole genome shotgun (WGS) entry which is preliminary data.</text>
</comment>
<dbReference type="PANTHER" id="PTHR31157:SF1">
    <property type="entry name" value="SCP DOMAIN-CONTAINING PROTEIN"/>
    <property type="match status" value="1"/>
</dbReference>
<dbReference type="CDD" id="cd05379">
    <property type="entry name" value="CAP_bacterial"/>
    <property type="match status" value="1"/>
</dbReference>
<evidence type="ECO:0000259" key="2">
    <source>
        <dbReference type="Pfam" id="PF00188"/>
    </source>
</evidence>
<feature type="transmembrane region" description="Helical" evidence="1">
    <location>
        <begin position="21"/>
        <end position="43"/>
    </location>
</feature>
<dbReference type="EMBL" id="LCAG01000006">
    <property type="protein sequence ID" value="KKR87199.1"/>
    <property type="molecule type" value="Genomic_DNA"/>
</dbReference>
<dbReference type="Pfam" id="PF00188">
    <property type="entry name" value="CAP"/>
    <property type="match status" value="1"/>
</dbReference>
<feature type="domain" description="SCP" evidence="2">
    <location>
        <begin position="64"/>
        <end position="179"/>
    </location>
</feature>
<dbReference type="InterPro" id="IPR014044">
    <property type="entry name" value="CAP_dom"/>
</dbReference>
<accession>A0A0G0UE41</accession>
<dbReference type="PANTHER" id="PTHR31157">
    <property type="entry name" value="SCP DOMAIN-CONTAINING PROTEIN"/>
    <property type="match status" value="1"/>
</dbReference>
<evidence type="ECO:0000256" key="1">
    <source>
        <dbReference type="SAM" id="Phobius"/>
    </source>
</evidence>
<evidence type="ECO:0000313" key="4">
    <source>
        <dbReference type="Proteomes" id="UP000034854"/>
    </source>
</evidence>
<feature type="transmembrane region" description="Helical" evidence="1">
    <location>
        <begin position="257"/>
        <end position="277"/>
    </location>
</feature>
<proteinExistence type="predicted"/>
<gene>
    <name evidence="3" type="ORF">UU34_C0006G0018</name>
</gene>
<keyword evidence="1" id="KW-0472">Membrane</keyword>
<keyword evidence="1" id="KW-0812">Transmembrane</keyword>
<name>A0A0G0UE41_9BACT</name>
<keyword evidence="1" id="KW-1133">Transmembrane helix</keyword>
<feature type="transmembrane region" description="Helical" evidence="1">
    <location>
        <begin position="289"/>
        <end position="311"/>
    </location>
</feature>
<dbReference type="Proteomes" id="UP000034854">
    <property type="component" value="Unassembled WGS sequence"/>
</dbReference>
<evidence type="ECO:0000313" key="3">
    <source>
        <dbReference type="EMBL" id="KKR87199.1"/>
    </source>
</evidence>
<dbReference type="InterPro" id="IPR035940">
    <property type="entry name" value="CAP_sf"/>
</dbReference>
<dbReference type="AlphaFoldDB" id="A0A0G0UE41"/>